<evidence type="ECO:0000313" key="4">
    <source>
        <dbReference type="Proteomes" id="UP001501697"/>
    </source>
</evidence>
<sequence length="281" mass="30137">MLTSRGGRSGRGPSKPGSTAPGETDEQGSLVAAPDEASTVDPTVHAVARQIASRLSVRRARRDVTTRRGIGELVSTPYRGTSDEIDLDRTIEVLAEHPVPDDEDIVVRERMRTTRSVVLLVDVSGSMRGERIKTAAATVGAVSSELSHDALGVVAFWSDAALLLKLGDAVRPMELLDSILRIPARGLTNVAFPLEVAQRQLERVPARDARVVLLSDCVHNAGPDPRPLAARLPRLDVMLDATGEKDVALGRELAARGRGVCRVIHGYRDVAPAVSEIFTGR</sequence>
<dbReference type="SUPFAM" id="SSF53300">
    <property type="entry name" value="vWA-like"/>
    <property type="match status" value="1"/>
</dbReference>
<feature type="compositionally biased region" description="Low complexity" evidence="1">
    <location>
        <begin position="1"/>
        <end position="18"/>
    </location>
</feature>
<dbReference type="InterPro" id="IPR036465">
    <property type="entry name" value="vWFA_dom_sf"/>
</dbReference>
<reference evidence="4" key="1">
    <citation type="journal article" date="2019" name="Int. J. Syst. Evol. Microbiol.">
        <title>The Global Catalogue of Microorganisms (GCM) 10K type strain sequencing project: providing services to taxonomists for standard genome sequencing and annotation.</title>
        <authorList>
            <consortium name="The Broad Institute Genomics Platform"/>
            <consortium name="The Broad Institute Genome Sequencing Center for Infectious Disease"/>
            <person name="Wu L."/>
            <person name="Ma J."/>
        </authorList>
    </citation>
    <scope>NUCLEOTIDE SEQUENCE [LARGE SCALE GENOMIC DNA]</scope>
    <source>
        <strain evidence="4">JCM 16544</strain>
    </source>
</reference>
<gene>
    <name evidence="3" type="ORF">GCM10022200_18180</name>
</gene>
<protein>
    <recommendedName>
        <fullName evidence="2">VWFA domain-containing protein</fullName>
    </recommendedName>
</protein>
<comment type="caution">
    <text evidence="3">The sequence shown here is derived from an EMBL/GenBank/DDBJ whole genome shotgun (WGS) entry which is preliminary data.</text>
</comment>
<proteinExistence type="predicted"/>
<dbReference type="SMART" id="SM00327">
    <property type="entry name" value="VWA"/>
    <property type="match status" value="1"/>
</dbReference>
<evidence type="ECO:0000259" key="2">
    <source>
        <dbReference type="PROSITE" id="PS50234"/>
    </source>
</evidence>
<dbReference type="InterPro" id="IPR002035">
    <property type="entry name" value="VWF_A"/>
</dbReference>
<name>A0ABP7ALQ1_9MICO</name>
<keyword evidence="4" id="KW-1185">Reference proteome</keyword>
<dbReference type="CDD" id="cd00198">
    <property type="entry name" value="vWFA"/>
    <property type="match status" value="1"/>
</dbReference>
<accession>A0ABP7ALQ1</accession>
<evidence type="ECO:0000256" key="1">
    <source>
        <dbReference type="SAM" id="MobiDB-lite"/>
    </source>
</evidence>
<dbReference type="Gene3D" id="3.40.50.410">
    <property type="entry name" value="von Willebrand factor, type A domain"/>
    <property type="match status" value="1"/>
</dbReference>
<dbReference type="Pfam" id="PF13519">
    <property type="entry name" value="VWA_2"/>
    <property type="match status" value="1"/>
</dbReference>
<dbReference type="EMBL" id="BAAAYU010000005">
    <property type="protein sequence ID" value="GAA3635243.1"/>
    <property type="molecule type" value="Genomic_DNA"/>
</dbReference>
<dbReference type="Proteomes" id="UP001501697">
    <property type="component" value="Unassembled WGS sequence"/>
</dbReference>
<dbReference type="PROSITE" id="PS50234">
    <property type="entry name" value="VWFA"/>
    <property type="match status" value="1"/>
</dbReference>
<feature type="region of interest" description="Disordered" evidence="1">
    <location>
        <begin position="1"/>
        <end position="42"/>
    </location>
</feature>
<organism evidence="3 4">
    <name type="scientific">Microbacterium awajiense</name>
    <dbReference type="NCBI Taxonomy" id="415214"/>
    <lineage>
        <taxon>Bacteria</taxon>
        <taxon>Bacillati</taxon>
        <taxon>Actinomycetota</taxon>
        <taxon>Actinomycetes</taxon>
        <taxon>Micrococcales</taxon>
        <taxon>Microbacteriaceae</taxon>
        <taxon>Microbacterium</taxon>
    </lineage>
</organism>
<feature type="domain" description="VWFA" evidence="2">
    <location>
        <begin position="116"/>
        <end position="243"/>
    </location>
</feature>
<evidence type="ECO:0000313" key="3">
    <source>
        <dbReference type="EMBL" id="GAA3635243.1"/>
    </source>
</evidence>